<dbReference type="InterPro" id="IPR011701">
    <property type="entry name" value="MFS"/>
</dbReference>
<dbReference type="InterPro" id="IPR036259">
    <property type="entry name" value="MFS_trans_sf"/>
</dbReference>
<evidence type="ECO:0000256" key="5">
    <source>
        <dbReference type="SAM" id="Phobius"/>
    </source>
</evidence>
<dbReference type="PANTHER" id="PTHR10924">
    <property type="entry name" value="MAJOR FACILITATOR SUPERFAMILY PROTEIN-RELATED"/>
    <property type="match status" value="1"/>
</dbReference>
<evidence type="ECO:0000256" key="3">
    <source>
        <dbReference type="ARBA" id="ARBA00022989"/>
    </source>
</evidence>
<dbReference type="GO" id="GO:0016020">
    <property type="term" value="C:membrane"/>
    <property type="evidence" value="ECO:0007669"/>
    <property type="project" value="UniProtKB-SubCell"/>
</dbReference>
<evidence type="ECO:0000259" key="6">
    <source>
        <dbReference type="PROSITE" id="PS50850"/>
    </source>
</evidence>
<feature type="transmembrane region" description="Helical" evidence="5">
    <location>
        <begin position="144"/>
        <end position="163"/>
    </location>
</feature>
<dbReference type="InterPro" id="IPR020846">
    <property type="entry name" value="MFS_dom"/>
</dbReference>
<dbReference type="EnsemblMetazoa" id="XM_038214882.1">
    <property type="protein sequence ID" value="XP_038070810.1"/>
    <property type="gene ID" value="LOC119739804"/>
</dbReference>
<dbReference type="AlphaFoldDB" id="A0A914B3B8"/>
<evidence type="ECO:0000256" key="1">
    <source>
        <dbReference type="ARBA" id="ARBA00004141"/>
    </source>
</evidence>
<evidence type="ECO:0000313" key="7">
    <source>
        <dbReference type="EnsemblMetazoa" id="XP_038070810.1"/>
    </source>
</evidence>
<feature type="transmembrane region" description="Helical" evidence="5">
    <location>
        <begin position="184"/>
        <end position="204"/>
    </location>
</feature>
<dbReference type="GeneID" id="119739804"/>
<feature type="transmembrane region" description="Helical" evidence="5">
    <location>
        <begin position="90"/>
        <end position="107"/>
    </location>
</feature>
<feature type="transmembrane region" description="Helical" evidence="5">
    <location>
        <begin position="473"/>
        <end position="491"/>
    </location>
</feature>
<proteinExistence type="predicted"/>
<dbReference type="PROSITE" id="PS50850">
    <property type="entry name" value="MFS"/>
    <property type="match status" value="1"/>
</dbReference>
<feature type="domain" description="Major facilitator superfamily (MFS) profile" evidence="6">
    <location>
        <begin position="49"/>
        <end position="495"/>
    </location>
</feature>
<keyword evidence="3 5" id="KW-1133">Transmembrane helix</keyword>
<dbReference type="InterPro" id="IPR049680">
    <property type="entry name" value="FLVCR1-2_SLC49-like"/>
</dbReference>
<keyword evidence="8" id="KW-1185">Reference proteome</keyword>
<dbReference type="Gene3D" id="1.20.1250.20">
    <property type="entry name" value="MFS general substrate transporter like domains"/>
    <property type="match status" value="2"/>
</dbReference>
<feature type="transmembrane region" description="Helical" evidence="5">
    <location>
        <begin position="210"/>
        <end position="232"/>
    </location>
</feature>
<dbReference type="Proteomes" id="UP000887568">
    <property type="component" value="Unplaced"/>
</dbReference>
<feature type="transmembrane region" description="Helical" evidence="5">
    <location>
        <begin position="114"/>
        <end position="132"/>
    </location>
</feature>
<organism evidence="7 8">
    <name type="scientific">Patiria miniata</name>
    <name type="common">Bat star</name>
    <name type="synonym">Asterina miniata</name>
    <dbReference type="NCBI Taxonomy" id="46514"/>
    <lineage>
        <taxon>Eukaryota</taxon>
        <taxon>Metazoa</taxon>
        <taxon>Echinodermata</taxon>
        <taxon>Eleutherozoa</taxon>
        <taxon>Asterozoa</taxon>
        <taxon>Asteroidea</taxon>
        <taxon>Valvatacea</taxon>
        <taxon>Valvatida</taxon>
        <taxon>Asterinidae</taxon>
        <taxon>Patiria</taxon>
    </lineage>
</organism>
<protein>
    <recommendedName>
        <fullName evidence="6">Major facilitator superfamily (MFS) profile domain-containing protein</fullName>
    </recommendedName>
</protein>
<feature type="transmembrane region" description="Helical" evidence="5">
    <location>
        <begin position="399"/>
        <end position="416"/>
    </location>
</feature>
<dbReference type="RefSeq" id="XP_038070810.1">
    <property type="nucleotide sequence ID" value="XM_038214882.1"/>
</dbReference>
<feature type="transmembrane region" description="Helical" evidence="5">
    <location>
        <begin position="47"/>
        <end position="70"/>
    </location>
</feature>
<sequence length="507" mass="54679">MENLGIEMSTPSTEEFDMDRNGSPTHVNVELVDGGGKPSYRLYKMRWWVLATLSVLNFSNAMAWICFAAITNFTAAYYHVTADDVNWLSLIYLVVAVPVGFVTGWVLDTFGIRTGMLIGSWTNLLGIILRYLSTLPAVPEDGRFAVVMCGQGLAAFAQPFLLFAPTKLAAVWFPENQRAIANTLGSMANPLGILVSFLVSSAIVSKPSDLPTMLWVYIIPAAVACAMCTLGVHRSTPPTPPTASAAGDHESFYSGMKKCVRNVPFMILLVTFGGGYAIFNALSTFMEQIVCPIGYNDDFAGLVGGMMIAFGLVGAIIAGLIVDRTQAFTPVTKICFTLAVLSIIGMALFTHFDNLGIPVAIFAVGFGLFGFAMFPIALELGVECTYPVAEGTSSSLLQISGQFQGIILILIGQFLAQPLNTMDAPVQQCIPINTTTVGTLAPITLADNVTSATSTTERYQYSPIYIQDMSVPLYVYGGYAIVICLILVLAFRTTYRRIEAEQATNNT</sequence>
<accession>A0A914B3B8</accession>
<dbReference type="CDD" id="cd17399">
    <property type="entry name" value="MFS_MFSD7"/>
    <property type="match status" value="1"/>
</dbReference>
<dbReference type="OMA" id="KLAAYWF"/>
<feature type="transmembrane region" description="Helical" evidence="5">
    <location>
        <begin position="299"/>
        <end position="322"/>
    </location>
</feature>
<feature type="transmembrane region" description="Helical" evidence="5">
    <location>
        <begin position="259"/>
        <end position="279"/>
    </location>
</feature>
<comment type="subcellular location">
    <subcellularLocation>
        <location evidence="1">Membrane</location>
        <topology evidence="1">Multi-pass membrane protein</topology>
    </subcellularLocation>
</comment>
<dbReference type="GO" id="GO:0022857">
    <property type="term" value="F:transmembrane transporter activity"/>
    <property type="evidence" value="ECO:0007669"/>
    <property type="project" value="InterPro"/>
</dbReference>
<dbReference type="PANTHER" id="PTHR10924:SF6">
    <property type="entry name" value="SOLUTE CARRIER FAMILY 49 MEMBER A3"/>
    <property type="match status" value="1"/>
</dbReference>
<evidence type="ECO:0000256" key="4">
    <source>
        <dbReference type="ARBA" id="ARBA00023136"/>
    </source>
</evidence>
<keyword evidence="2 5" id="KW-0812">Transmembrane</keyword>
<dbReference type="Pfam" id="PF07690">
    <property type="entry name" value="MFS_1"/>
    <property type="match status" value="1"/>
</dbReference>
<name>A0A914B3B8_PATMI</name>
<dbReference type="SUPFAM" id="SSF103473">
    <property type="entry name" value="MFS general substrate transporter"/>
    <property type="match status" value="1"/>
</dbReference>
<evidence type="ECO:0000313" key="8">
    <source>
        <dbReference type="Proteomes" id="UP000887568"/>
    </source>
</evidence>
<keyword evidence="4 5" id="KW-0472">Membrane</keyword>
<evidence type="ECO:0000256" key="2">
    <source>
        <dbReference type="ARBA" id="ARBA00022692"/>
    </source>
</evidence>
<dbReference type="OrthoDB" id="422206at2759"/>
<feature type="transmembrane region" description="Helical" evidence="5">
    <location>
        <begin position="334"/>
        <end position="352"/>
    </location>
</feature>
<reference evidence="7" key="1">
    <citation type="submission" date="2022-11" db="UniProtKB">
        <authorList>
            <consortium name="EnsemblMetazoa"/>
        </authorList>
    </citation>
    <scope>IDENTIFICATION</scope>
</reference>
<feature type="transmembrane region" description="Helical" evidence="5">
    <location>
        <begin position="358"/>
        <end position="378"/>
    </location>
</feature>